<gene>
    <name evidence="1" type="ORF">GL58_20490</name>
</gene>
<protein>
    <submittedName>
        <fullName evidence="1">Uncharacterized protein</fullName>
    </submittedName>
</protein>
<sequence length="165" mass="17343">MPGVRGSRARNCFMQQRPSGQVCVSSCPRVKLGRPSTSSHFVSVVLDVGIEHQSARLRIDPDPHAALLGEGHGGQVQLGLVLELLLAGFAALGHEAHHSLTGRGFDQPAVLLAARRHPAHGAFLCGAALLKPRLLQGILQCQKIALPALGDAVNAPSGLHEKSTL</sequence>
<organism evidence="1 2">
    <name type="scientific">Comamonas testosteroni</name>
    <name type="common">Pseudomonas testosteroni</name>
    <dbReference type="NCBI Taxonomy" id="285"/>
    <lineage>
        <taxon>Bacteria</taxon>
        <taxon>Pseudomonadati</taxon>
        <taxon>Pseudomonadota</taxon>
        <taxon>Betaproteobacteria</taxon>
        <taxon>Burkholderiales</taxon>
        <taxon>Comamonadaceae</taxon>
        <taxon>Comamonas</taxon>
    </lineage>
</organism>
<dbReference type="AlphaFoldDB" id="A0A0L7MB19"/>
<evidence type="ECO:0000313" key="1">
    <source>
        <dbReference type="EMBL" id="KOC19097.1"/>
    </source>
</evidence>
<proteinExistence type="predicted"/>
<name>A0A0L7MB19_COMTE</name>
<dbReference type="EMBL" id="JNVD01000033">
    <property type="protein sequence ID" value="KOC19097.1"/>
    <property type="molecule type" value="Genomic_DNA"/>
</dbReference>
<dbReference type="Proteomes" id="UP000037442">
    <property type="component" value="Unassembled WGS sequence"/>
</dbReference>
<reference evidence="2" key="1">
    <citation type="submission" date="2014-06" db="EMBL/GenBank/DDBJ databases">
        <title>Draft genome sequence of C. testosteroni WDL7.</title>
        <authorList>
            <person name="Wu Y."/>
            <person name="Seshan H."/>
            <person name="Arumugam K."/>
        </authorList>
    </citation>
    <scope>NUCLEOTIDE SEQUENCE [LARGE SCALE GENOMIC DNA]</scope>
    <source>
        <strain evidence="2">WDL7</strain>
    </source>
</reference>
<dbReference type="PATRIC" id="fig|285.49.peg.4246"/>
<comment type="caution">
    <text evidence="1">The sequence shown here is derived from an EMBL/GenBank/DDBJ whole genome shotgun (WGS) entry which is preliminary data.</text>
</comment>
<evidence type="ECO:0000313" key="2">
    <source>
        <dbReference type="Proteomes" id="UP000037442"/>
    </source>
</evidence>
<accession>A0A0L7MB19</accession>